<evidence type="ECO:0000259" key="6">
    <source>
        <dbReference type="PROSITE" id="PS50977"/>
    </source>
</evidence>
<dbReference type="Pfam" id="PF17932">
    <property type="entry name" value="TetR_C_24"/>
    <property type="match status" value="1"/>
</dbReference>
<dbReference type="Gene3D" id="1.10.10.60">
    <property type="entry name" value="Homeodomain-like"/>
    <property type="match status" value="1"/>
</dbReference>
<dbReference type="Pfam" id="PF00440">
    <property type="entry name" value="TetR_N"/>
    <property type="match status" value="1"/>
</dbReference>
<evidence type="ECO:0000256" key="5">
    <source>
        <dbReference type="SAM" id="MobiDB-lite"/>
    </source>
</evidence>
<dbReference type="EMBL" id="JAAXKY010000064">
    <property type="protein sequence ID" value="NMH79279.1"/>
    <property type="molecule type" value="Genomic_DNA"/>
</dbReference>
<evidence type="ECO:0000313" key="8">
    <source>
        <dbReference type="Proteomes" id="UP001296706"/>
    </source>
</evidence>
<evidence type="ECO:0000256" key="3">
    <source>
        <dbReference type="ARBA" id="ARBA00023163"/>
    </source>
</evidence>
<dbReference type="SUPFAM" id="SSF46689">
    <property type="entry name" value="Homeodomain-like"/>
    <property type="match status" value="1"/>
</dbReference>
<keyword evidence="2 4" id="KW-0238">DNA-binding</keyword>
<dbReference type="PRINTS" id="PR00455">
    <property type="entry name" value="HTHTETR"/>
</dbReference>
<dbReference type="InterPro" id="IPR023772">
    <property type="entry name" value="DNA-bd_HTH_TetR-type_CS"/>
</dbReference>
<evidence type="ECO:0000313" key="7">
    <source>
        <dbReference type="EMBL" id="NMH79279.1"/>
    </source>
</evidence>
<accession>A0ABX1RIK7</accession>
<dbReference type="PROSITE" id="PS50977">
    <property type="entry name" value="HTH_TETR_2"/>
    <property type="match status" value="1"/>
</dbReference>
<dbReference type="InterPro" id="IPR041490">
    <property type="entry name" value="KstR2_TetR_C"/>
</dbReference>
<dbReference type="PROSITE" id="PS01081">
    <property type="entry name" value="HTH_TETR_1"/>
    <property type="match status" value="1"/>
</dbReference>
<evidence type="ECO:0000256" key="4">
    <source>
        <dbReference type="PROSITE-ProRule" id="PRU00335"/>
    </source>
</evidence>
<gene>
    <name evidence="7" type="ORF">HF577_19560</name>
</gene>
<dbReference type="InterPro" id="IPR050109">
    <property type="entry name" value="HTH-type_TetR-like_transc_reg"/>
</dbReference>
<dbReference type="PANTHER" id="PTHR30055">
    <property type="entry name" value="HTH-TYPE TRANSCRIPTIONAL REGULATOR RUTR"/>
    <property type="match status" value="1"/>
</dbReference>
<dbReference type="InterPro" id="IPR009057">
    <property type="entry name" value="Homeodomain-like_sf"/>
</dbReference>
<dbReference type="InterPro" id="IPR001647">
    <property type="entry name" value="HTH_TetR"/>
</dbReference>
<feature type="domain" description="HTH tetR-type" evidence="6">
    <location>
        <begin position="89"/>
        <end position="149"/>
    </location>
</feature>
<keyword evidence="1" id="KW-0805">Transcription regulation</keyword>
<dbReference type="SUPFAM" id="SSF48498">
    <property type="entry name" value="Tetracyclin repressor-like, C-terminal domain"/>
    <property type="match status" value="1"/>
</dbReference>
<keyword evidence="3" id="KW-0804">Transcription</keyword>
<protein>
    <submittedName>
        <fullName evidence="7">TetR/AcrR family transcriptional regulator</fullName>
    </submittedName>
</protein>
<dbReference type="Proteomes" id="UP001296706">
    <property type="component" value="Unassembled WGS sequence"/>
</dbReference>
<feature type="DNA-binding region" description="H-T-H motif" evidence="4">
    <location>
        <begin position="112"/>
        <end position="131"/>
    </location>
</feature>
<reference evidence="7 8" key="1">
    <citation type="submission" date="2020-04" db="EMBL/GenBank/DDBJ databases">
        <authorList>
            <person name="Klaysubun C."/>
            <person name="Duangmal K."/>
            <person name="Lipun K."/>
        </authorList>
    </citation>
    <scope>NUCLEOTIDE SEQUENCE [LARGE SCALE GENOMIC DNA]</scope>
    <source>
        <strain evidence="7 8">JCM 11839</strain>
    </source>
</reference>
<dbReference type="PANTHER" id="PTHR30055:SF234">
    <property type="entry name" value="HTH-TYPE TRANSCRIPTIONAL REGULATOR BETI"/>
    <property type="match status" value="1"/>
</dbReference>
<dbReference type="Gene3D" id="1.10.357.10">
    <property type="entry name" value="Tetracycline Repressor, domain 2"/>
    <property type="match status" value="1"/>
</dbReference>
<evidence type="ECO:0000256" key="1">
    <source>
        <dbReference type="ARBA" id="ARBA00023015"/>
    </source>
</evidence>
<comment type="caution">
    <text evidence="7">The sequence shown here is derived from an EMBL/GenBank/DDBJ whole genome shotgun (WGS) entry which is preliminary data.</text>
</comment>
<proteinExistence type="predicted"/>
<organism evidence="7 8">
    <name type="scientific">Pseudonocardia xinjiangensis</name>
    <dbReference type="NCBI Taxonomy" id="75289"/>
    <lineage>
        <taxon>Bacteria</taxon>
        <taxon>Bacillati</taxon>
        <taxon>Actinomycetota</taxon>
        <taxon>Actinomycetes</taxon>
        <taxon>Pseudonocardiales</taxon>
        <taxon>Pseudonocardiaceae</taxon>
        <taxon>Pseudonocardia</taxon>
    </lineage>
</organism>
<sequence>MAFFVASSCSRSVALVIGWLRLRRRCGSGGALPGAAGAAVAQLGQPPAILPSITVKSSSRSVNRCKRGTRGCPGASEEEPVGTSPEVEASARSRILDAAAEAFMRSGFATTTIDDIAHEVGATKGLVYYHFRSKFDIFLAVYGEGMRRVRERVEPHAEGPGAGRDRLVAMSIAHLLNLMEDLAYHHVVHQAVRGEAMTALKPRQRDALLDLNRLRNDYEQMFRRVVTEGIDDGSLRRVDPTLATRTLLSNLNAVDMWFRRIDGQTGDELHDLAGRIVDLLVVGLAG</sequence>
<dbReference type="InterPro" id="IPR036271">
    <property type="entry name" value="Tet_transcr_reg_TetR-rel_C_sf"/>
</dbReference>
<evidence type="ECO:0000256" key="2">
    <source>
        <dbReference type="ARBA" id="ARBA00023125"/>
    </source>
</evidence>
<feature type="region of interest" description="Disordered" evidence="5">
    <location>
        <begin position="64"/>
        <end position="87"/>
    </location>
</feature>
<name>A0ABX1RIK7_9PSEU</name>
<keyword evidence="8" id="KW-1185">Reference proteome</keyword>